<dbReference type="Pfam" id="PF01255">
    <property type="entry name" value="Prenyltransf"/>
    <property type="match status" value="1"/>
</dbReference>
<feature type="binding site" evidence="2">
    <location>
        <position position="67"/>
    </location>
    <ligand>
        <name>substrate</name>
    </ligand>
</feature>
<keyword evidence="2" id="KW-0460">Magnesium</keyword>
<feature type="active site" evidence="2">
    <location>
        <position position="16"/>
    </location>
</feature>
<dbReference type="Proteomes" id="UP000199647">
    <property type="component" value="Unassembled WGS sequence"/>
</dbReference>
<feature type="binding site" evidence="2">
    <location>
        <position position="176"/>
    </location>
    <ligand>
        <name>substrate</name>
    </ligand>
</feature>
<evidence type="ECO:0000313" key="4">
    <source>
        <dbReference type="Proteomes" id="UP000199647"/>
    </source>
</evidence>
<dbReference type="NCBIfam" id="TIGR00055">
    <property type="entry name" value="uppS"/>
    <property type="match status" value="1"/>
</dbReference>
<keyword evidence="2" id="KW-0479">Metal-binding</keyword>
<reference evidence="3 4" key="1">
    <citation type="submission" date="2016-10" db="EMBL/GenBank/DDBJ databases">
        <authorList>
            <person name="de Groot N.N."/>
        </authorList>
    </citation>
    <scope>NUCLEOTIDE SEQUENCE [LARGE SCALE GENOMIC DNA]</scope>
    <source>
        <strain evidence="3 4">A52C2</strain>
    </source>
</reference>
<dbReference type="GO" id="GO:0016094">
    <property type="term" value="P:polyprenol biosynthetic process"/>
    <property type="evidence" value="ECO:0007669"/>
    <property type="project" value="TreeGrafter"/>
</dbReference>
<proteinExistence type="inferred from homology"/>
<dbReference type="NCBIfam" id="NF011412">
    <property type="entry name" value="PRK14839.1"/>
    <property type="match status" value="1"/>
</dbReference>
<organism evidence="3 4">
    <name type="scientific">Faunimonas pinastri</name>
    <dbReference type="NCBI Taxonomy" id="1855383"/>
    <lineage>
        <taxon>Bacteria</taxon>
        <taxon>Pseudomonadati</taxon>
        <taxon>Pseudomonadota</taxon>
        <taxon>Alphaproteobacteria</taxon>
        <taxon>Hyphomicrobiales</taxon>
        <taxon>Afifellaceae</taxon>
        <taxon>Faunimonas</taxon>
    </lineage>
</organism>
<sequence>MQTSFLSKLHVGVIMDGNGRWATQQGLPRGLGHEAGVDATRRVMEAAPGMGVGTLTLFAFSSDNWRRPDEEVATLMHLLEIYLRSETHQLVEKGIRLNLIGRRDRLPPGLREEIDRAEAMTAAGDRLHVRLAVDYSARDAILAAAARISAGEDLTRPGFSRLVSGDIVRDVDLVIRTSGEQRLSDFMLWESAYAELFFTQRMWPDFTGEDLAEALAAFGGRQRRFGTTPSQAALKVAAAHTMPAQPVAA</sequence>
<comment type="similarity">
    <text evidence="2">Belongs to the UPP synthase family.</text>
</comment>
<feature type="binding site" evidence="2">
    <location>
        <position position="33"/>
    </location>
    <ligand>
        <name>substrate</name>
    </ligand>
</feature>
<dbReference type="InterPro" id="IPR001441">
    <property type="entry name" value="UPP_synth-like"/>
</dbReference>
<dbReference type="GO" id="GO:0008834">
    <property type="term" value="F:ditrans,polycis-undecaprenyl-diphosphate synthase [(2E,6E)-farnesyl-diphosphate specific] activity"/>
    <property type="evidence" value="ECO:0007669"/>
    <property type="project" value="TreeGrafter"/>
</dbReference>
<keyword evidence="1 2" id="KW-0808">Transferase</keyword>
<dbReference type="OrthoDB" id="4191603at2"/>
<dbReference type="Gene3D" id="3.40.1180.10">
    <property type="entry name" value="Decaprenyl diphosphate synthase-like"/>
    <property type="match status" value="1"/>
</dbReference>
<feature type="binding site" evidence="2">
    <location>
        <position position="195"/>
    </location>
    <ligand>
        <name>Mg(2+)</name>
        <dbReference type="ChEBI" id="CHEBI:18420"/>
    </ligand>
</feature>
<evidence type="ECO:0000256" key="1">
    <source>
        <dbReference type="ARBA" id="ARBA00022679"/>
    </source>
</evidence>
<keyword evidence="4" id="KW-1185">Reference proteome</keyword>
<dbReference type="EMBL" id="FOFG01000002">
    <property type="protein sequence ID" value="SEP96591.1"/>
    <property type="molecule type" value="Genomic_DNA"/>
</dbReference>
<dbReference type="GO" id="GO:0000287">
    <property type="term" value="F:magnesium ion binding"/>
    <property type="evidence" value="ECO:0007669"/>
    <property type="project" value="UniProtKB-UniRule"/>
</dbReference>
<feature type="binding site" evidence="2">
    <location>
        <position position="16"/>
    </location>
    <ligand>
        <name>Mg(2+)</name>
        <dbReference type="ChEBI" id="CHEBI:18420"/>
    </ligand>
</feature>
<feature type="active site" description="Proton acceptor" evidence="2">
    <location>
        <position position="64"/>
    </location>
</feature>
<feature type="binding site" evidence="2">
    <location>
        <begin position="61"/>
        <end position="63"/>
    </location>
    <ligand>
        <name>substrate</name>
    </ligand>
</feature>
<dbReference type="GO" id="GO:0005829">
    <property type="term" value="C:cytosol"/>
    <property type="evidence" value="ECO:0007669"/>
    <property type="project" value="TreeGrafter"/>
</dbReference>
<dbReference type="InterPro" id="IPR036424">
    <property type="entry name" value="UPP_synth-like_sf"/>
</dbReference>
<feature type="binding site" evidence="2">
    <location>
        <position position="29"/>
    </location>
    <ligand>
        <name>substrate</name>
    </ligand>
</feature>
<feature type="binding site" evidence="2">
    <location>
        <position position="65"/>
    </location>
    <ligand>
        <name>substrate</name>
    </ligand>
</feature>
<dbReference type="RefSeq" id="WP_092495251.1">
    <property type="nucleotide sequence ID" value="NZ_FOFG01000002.1"/>
</dbReference>
<protein>
    <recommendedName>
        <fullName evidence="2">Isoprenyl transferase</fullName>
        <ecNumber evidence="2">2.5.1.-</ecNumber>
    </recommendedName>
</protein>
<name>A0A1H9C6G9_9HYPH</name>
<dbReference type="InterPro" id="IPR018520">
    <property type="entry name" value="UPP_synth-like_CS"/>
</dbReference>
<comment type="subunit">
    <text evidence="2">Homodimer.</text>
</comment>
<dbReference type="PANTHER" id="PTHR10291">
    <property type="entry name" value="DEHYDRODOLICHYL DIPHOSPHATE SYNTHASE FAMILY MEMBER"/>
    <property type="match status" value="1"/>
</dbReference>
<feature type="binding site" evidence="2">
    <location>
        <position position="21"/>
    </location>
    <ligand>
        <name>substrate</name>
    </ligand>
</feature>
<dbReference type="SUPFAM" id="SSF64005">
    <property type="entry name" value="Undecaprenyl diphosphate synthase"/>
    <property type="match status" value="1"/>
</dbReference>
<evidence type="ECO:0000313" key="3">
    <source>
        <dbReference type="EMBL" id="SEP96591.1"/>
    </source>
</evidence>
<feature type="binding site" evidence="2">
    <location>
        <begin position="17"/>
        <end position="20"/>
    </location>
    <ligand>
        <name>substrate</name>
    </ligand>
</feature>
<comment type="function">
    <text evidence="2">Catalyzes the condensation of isopentenyl diphosphate (IPP) with allylic pyrophosphates generating different type of terpenoids.</text>
</comment>
<dbReference type="PANTHER" id="PTHR10291:SF0">
    <property type="entry name" value="DEHYDRODOLICHYL DIPHOSPHATE SYNTHASE 2"/>
    <property type="match status" value="1"/>
</dbReference>
<gene>
    <name evidence="3" type="ORF">SAMN05216548_10262</name>
</gene>
<dbReference type="STRING" id="1855383.SAMN05216548_10262"/>
<accession>A0A1H9C6G9</accession>
<comment type="cofactor">
    <cofactor evidence="2">
        <name>Mg(2+)</name>
        <dbReference type="ChEBI" id="CHEBI:18420"/>
    </cofactor>
    <text evidence="2">Binds 2 magnesium ions per subunit.</text>
</comment>
<dbReference type="EC" id="2.5.1.-" evidence="2"/>
<feature type="binding site" evidence="2">
    <location>
        <begin position="182"/>
        <end position="184"/>
    </location>
    <ligand>
        <name>substrate</name>
    </ligand>
</feature>
<dbReference type="CDD" id="cd00475">
    <property type="entry name" value="Cis_IPPS"/>
    <property type="match status" value="1"/>
</dbReference>
<dbReference type="PROSITE" id="PS01066">
    <property type="entry name" value="UPP_SYNTHASE"/>
    <property type="match status" value="1"/>
</dbReference>
<dbReference type="HAMAP" id="MF_01139">
    <property type="entry name" value="ISPT"/>
    <property type="match status" value="1"/>
</dbReference>
<dbReference type="AlphaFoldDB" id="A0A1H9C6G9"/>
<evidence type="ECO:0000256" key="2">
    <source>
        <dbReference type="HAMAP-Rule" id="MF_01139"/>
    </source>
</evidence>